<comment type="caution">
    <text evidence="8">The sequence shown here is derived from an EMBL/GenBank/DDBJ whole genome shotgun (WGS) entry which is preliminary data.</text>
</comment>
<evidence type="ECO:0000256" key="6">
    <source>
        <dbReference type="SAM" id="Phobius"/>
    </source>
</evidence>
<dbReference type="PANTHER" id="PTHR23537:SF1">
    <property type="entry name" value="SUGAR TRANSPORTER"/>
    <property type="match status" value="1"/>
</dbReference>
<dbReference type="InterPro" id="IPR036259">
    <property type="entry name" value="MFS_trans_sf"/>
</dbReference>
<evidence type="ECO:0000256" key="5">
    <source>
        <dbReference type="ARBA" id="ARBA00023136"/>
    </source>
</evidence>
<dbReference type="SUPFAM" id="SSF103473">
    <property type="entry name" value="MFS general substrate transporter"/>
    <property type="match status" value="1"/>
</dbReference>
<feature type="transmembrane region" description="Helical" evidence="6">
    <location>
        <begin position="367"/>
        <end position="386"/>
    </location>
</feature>
<feature type="transmembrane region" description="Helical" evidence="6">
    <location>
        <begin position="209"/>
        <end position="237"/>
    </location>
</feature>
<comment type="subcellular location">
    <subcellularLocation>
        <location evidence="1">Cell membrane</location>
        <topology evidence="1">Multi-pass membrane protein</topology>
    </subcellularLocation>
</comment>
<evidence type="ECO:0000256" key="2">
    <source>
        <dbReference type="ARBA" id="ARBA00022448"/>
    </source>
</evidence>
<protein>
    <submittedName>
        <fullName evidence="8">MFS transporter</fullName>
    </submittedName>
</protein>
<organism evidence="8 9">
    <name type="scientific">Mesobacillus maritimus</name>
    <dbReference type="NCBI Taxonomy" id="1643336"/>
    <lineage>
        <taxon>Bacteria</taxon>
        <taxon>Bacillati</taxon>
        <taxon>Bacillota</taxon>
        <taxon>Bacilli</taxon>
        <taxon>Bacillales</taxon>
        <taxon>Bacillaceae</taxon>
        <taxon>Mesobacillus</taxon>
    </lineage>
</organism>
<dbReference type="Pfam" id="PF07690">
    <property type="entry name" value="MFS_1"/>
    <property type="match status" value="1"/>
</dbReference>
<evidence type="ECO:0000313" key="9">
    <source>
        <dbReference type="Proteomes" id="UP000769780"/>
    </source>
</evidence>
<keyword evidence="4 6" id="KW-1133">Transmembrane helix</keyword>
<feature type="transmembrane region" description="Helical" evidence="6">
    <location>
        <begin position="169"/>
        <end position="188"/>
    </location>
</feature>
<feature type="transmembrane region" description="Helical" evidence="6">
    <location>
        <begin position="249"/>
        <end position="267"/>
    </location>
</feature>
<dbReference type="Proteomes" id="UP000769780">
    <property type="component" value="Unassembled WGS sequence"/>
</dbReference>
<keyword evidence="5 6" id="KW-0472">Membrane</keyword>
<keyword evidence="3 6" id="KW-0812">Transmembrane</keyword>
<feature type="transmembrane region" description="Helical" evidence="6">
    <location>
        <begin position="104"/>
        <end position="125"/>
    </location>
</feature>
<dbReference type="InterPro" id="IPR011701">
    <property type="entry name" value="MFS"/>
</dbReference>
<feature type="transmembrane region" description="Helical" evidence="6">
    <location>
        <begin position="49"/>
        <end position="70"/>
    </location>
</feature>
<dbReference type="InterPro" id="IPR020846">
    <property type="entry name" value="MFS_dom"/>
</dbReference>
<feature type="transmembrane region" description="Helical" evidence="6">
    <location>
        <begin position="77"/>
        <end position="98"/>
    </location>
</feature>
<sequence length="405" mass="43920">MVKNKSLGIYAAIGMLTTTVVLAFARLSYGVVLPFMKDGLDISYQQAGYLGTTTSLGYLSTVVFAGILAAKWGGKRTVILGISLVTTGFVGLALSPFYWMMYVFMLFLGIGTAFTYTPFISLLVARFPQKKGLMIGLATSGVGIGMLFAGIVVPYLGSVYVDIGWRITWGIYAAIAFVVVLLTLRFIEHTPTETESDNHKKHTTSPKEIYLNPNVMIVGFIYGIIGIAYIVQVIFVMSFMIESGVSNKIAGQLMAVNGILSIFSGFIWGGISDKLGRRFSLVSTMGLVLFSMLVPVFFPTILGFTIHIIVISCTITGLFTLIQASSMDHVEPNDMPVAFGYVTFYFAAGQLIGPTIAGWLIDGFGGFKTAFLFCAICLMVGFVLTLKVKNSEEVQQVETPISIES</sequence>
<keyword evidence="9" id="KW-1185">Reference proteome</keyword>
<feature type="transmembrane region" description="Helical" evidence="6">
    <location>
        <begin position="7"/>
        <end position="29"/>
    </location>
</feature>
<evidence type="ECO:0000256" key="3">
    <source>
        <dbReference type="ARBA" id="ARBA00022692"/>
    </source>
</evidence>
<dbReference type="EMBL" id="JACWFH010000007">
    <property type="protein sequence ID" value="MBY0096189.1"/>
    <property type="molecule type" value="Genomic_DNA"/>
</dbReference>
<evidence type="ECO:0000256" key="4">
    <source>
        <dbReference type="ARBA" id="ARBA00022989"/>
    </source>
</evidence>
<dbReference type="Gene3D" id="1.20.1250.20">
    <property type="entry name" value="MFS general substrate transporter like domains"/>
    <property type="match status" value="2"/>
</dbReference>
<dbReference type="RefSeq" id="WP_221871813.1">
    <property type="nucleotide sequence ID" value="NZ_JACWFH010000007.1"/>
</dbReference>
<reference evidence="8 9" key="1">
    <citation type="submission" date="2020-07" db="EMBL/GenBank/DDBJ databases">
        <title>Fungal Genomes of the International Space Station.</title>
        <authorList>
            <person name="Seuylemezian A."/>
            <person name="Singh N.K."/>
            <person name="Wood J."/>
            <person name="Venkateswaran K."/>
        </authorList>
    </citation>
    <scope>NUCLEOTIDE SEQUENCE [LARGE SCALE GENOMIC DNA]</scope>
    <source>
        <strain evidence="8 9">PL-B2</strain>
    </source>
</reference>
<feature type="transmembrane region" description="Helical" evidence="6">
    <location>
        <begin position="304"/>
        <end position="325"/>
    </location>
</feature>
<keyword evidence="2" id="KW-0813">Transport</keyword>
<evidence type="ECO:0000259" key="7">
    <source>
        <dbReference type="PROSITE" id="PS50850"/>
    </source>
</evidence>
<gene>
    <name evidence="8" type="ORF">H0185_05140</name>
</gene>
<feature type="transmembrane region" description="Helical" evidence="6">
    <location>
        <begin position="337"/>
        <end position="361"/>
    </location>
</feature>
<feature type="domain" description="Major facilitator superfamily (MFS) profile" evidence="7">
    <location>
        <begin position="7"/>
        <end position="393"/>
    </location>
</feature>
<proteinExistence type="predicted"/>
<evidence type="ECO:0000256" key="1">
    <source>
        <dbReference type="ARBA" id="ARBA00004651"/>
    </source>
</evidence>
<evidence type="ECO:0000313" key="8">
    <source>
        <dbReference type="EMBL" id="MBY0096189.1"/>
    </source>
</evidence>
<feature type="transmembrane region" description="Helical" evidence="6">
    <location>
        <begin position="279"/>
        <end position="298"/>
    </location>
</feature>
<accession>A0ABS7K1Q9</accession>
<feature type="transmembrane region" description="Helical" evidence="6">
    <location>
        <begin position="132"/>
        <end position="157"/>
    </location>
</feature>
<dbReference type="InterPro" id="IPR010645">
    <property type="entry name" value="MFS_4"/>
</dbReference>
<dbReference type="PROSITE" id="PS50850">
    <property type="entry name" value="MFS"/>
    <property type="match status" value="1"/>
</dbReference>
<dbReference type="PANTHER" id="PTHR23537">
    <property type="match status" value="1"/>
</dbReference>
<name>A0ABS7K1Q9_9BACI</name>